<keyword evidence="3" id="KW-0808">Transferase</keyword>
<dbReference type="PROSITE" id="PS50109">
    <property type="entry name" value="HIS_KIN"/>
    <property type="match status" value="1"/>
</dbReference>
<dbReference type="Pfam" id="PF01590">
    <property type="entry name" value="GAF"/>
    <property type="match status" value="2"/>
</dbReference>
<keyword evidence="7" id="KW-0902">Two-component regulatory system</keyword>
<dbReference type="Pfam" id="PF02518">
    <property type="entry name" value="HATPase_c"/>
    <property type="match status" value="1"/>
</dbReference>
<dbReference type="InterPro" id="IPR029016">
    <property type="entry name" value="GAF-like_dom_sf"/>
</dbReference>
<evidence type="ECO:0000313" key="9">
    <source>
        <dbReference type="EMBL" id="MBW4430386.1"/>
    </source>
</evidence>
<dbReference type="InterPro" id="IPR005467">
    <property type="entry name" value="His_kinase_dom"/>
</dbReference>
<dbReference type="InterPro" id="IPR004358">
    <property type="entry name" value="Sig_transdc_His_kin-like_C"/>
</dbReference>
<dbReference type="EC" id="2.7.13.3" evidence="2"/>
<dbReference type="Pfam" id="PF13185">
    <property type="entry name" value="GAF_2"/>
    <property type="match status" value="1"/>
</dbReference>
<comment type="caution">
    <text evidence="9">The sequence shown here is derived from an EMBL/GenBank/DDBJ whole genome shotgun (WGS) entry which is preliminary data.</text>
</comment>
<gene>
    <name evidence="9" type="ORF">KME28_01085</name>
</gene>
<name>A0A9E3H5E0_9NOST</name>
<dbReference type="Gene3D" id="3.30.450.40">
    <property type="match status" value="4"/>
</dbReference>
<dbReference type="Gene3D" id="1.10.287.130">
    <property type="match status" value="1"/>
</dbReference>
<dbReference type="GO" id="GO:0005524">
    <property type="term" value="F:ATP binding"/>
    <property type="evidence" value="ECO:0007669"/>
    <property type="project" value="UniProtKB-KW"/>
</dbReference>
<evidence type="ECO:0000256" key="2">
    <source>
        <dbReference type="ARBA" id="ARBA00012438"/>
    </source>
</evidence>
<evidence type="ECO:0000256" key="7">
    <source>
        <dbReference type="ARBA" id="ARBA00023012"/>
    </source>
</evidence>
<reference evidence="9" key="2">
    <citation type="journal article" date="2022" name="Microbiol. Resour. Announc.">
        <title>Metagenome Sequencing to Explore Phylogenomics of Terrestrial Cyanobacteria.</title>
        <authorList>
            <person name="Ward R.D."/>
            <person name="Stajich J.E."/>
            <person name="Johansen J.R."/>
            <person name="Huntemann M."/>
            <person name="Clum A."/>
            <person name="Foster B."/>
            <person name="Foster B."/>
            <person name="Roux S."/>
            <person name="Palaniappan K."/>
            <person name="Varghese N."/>
            <person name="Mukherjee S."/>
            <person name="Reddy T.B.K."/>
            <person name="Daum C."/>
            <person name="Copeland A."/>
            <person name="Chen I.A."/>
            <person name="Ivanova N.N."/>
            <person name="Kyrpides N.C."/>
            <person name="Shapiro N."/>
            <person name="Eloe-Fadrosh E.A."/>
            <person name="Pietrasiak N."/>
        </authorList>
    </citation>
    <scope>NUCLEOTIDE SEQUENCE</scope>
    <source>
        <strain evidence="9">HA4357-MV3</strain>
    </source>
</reference>
<dbReference type="PRINTS" id="PR00344">
    <property type="entry name" value="BCTRLSENSOR"/>
</dbReference>
<keyword evidence="4" id="KW-0547">Nucleotide-binding</keyword>
<evidence type="ECO:0000256" key="6">
    <source>
        <dbReference type="ARBA" id="ARBA00022840"/>
    </source>
</evidence>
<keyword evidence="6" id="KW-0067">ATP-binding</keyword>
<dbReference type="PANTHER" id="PTHR43065:SF46">
    <property type="entry name" value="C4-DICARBOXYLATE TRANSPORT SENSOR PROTEIN DCTB"/>
    <property type="match status" value="1"/>
</dbReference>
<dbReference type="Proteomes" id="UP000813215">
    <property type="component" value="Unassembled WGS sequence"/>
</dbReference>
<reference evidence="9" key="1">
    <citation type="submission" date="2021-05" db="EMBL/GenBank/DDBJ databases">
        <authorList>
            <person name="Pietrasiak N."/>
            <person name="Ward R."/>
            <person name="Stajich J.E."/>
            <person name="Kurbessoian T."/>
        </authorList>
    </citation>
    <scope>NUCLEOTIDE SEQUENCE</scope>
    <source>
        <strain evidence="9">HA4357-MV3</strain>
    </source>
</reference>
<dbReference type="InterPro" id="IPR036890">
    <property type="entry name" value="HATPase_C_sf"/>
</dbReference>
<dbReference type="GO" id="GO:0000160">
    <property type="term" value="P:phosphorelay signal transduction system"/>
    <property type="evidence" value="ECO:0007669"/>
    <property type="project" value="UniProtKB-KW"/>
</dbReference>
<sequence length="946" mass="108235">MVADREKPEEVKVFEQEILEAENQIAQATSKLFFLEDILDNICHEIQSVLGFDFATISLVMPAHNTIETVHGIGIPKNNWFNQARHYIEEDQELRDIQADVVQTRQTEIISGWDKRFDRWLYETFHHQHFIRIFTPIILIRDETGKVIEDWFEHYDWENNFIPRQTIGGEKNTTIQMNQLPRFAVPKVIGTIEAGYKNSEIPITYKQAVTLAKLVGQKALDIRQARLPYVLEVISENARRILRADWSTLHFLWNRDQNRYVYDICIGCINNLFTQNNPPRKEGLGWQAIRDRQPQFISSSEPEFFNPTAYREGTRAYAAFPLLFDGKQGLIHREISTDTHENNSGRKKSDSSYVGVLYIHFLREHQLDDDELRWGELFANRAVDAIWHAIIYQQMRDKARQLSTLHSVTQSLNQIPENSDLLKHIAWNTLNVLAADVVTIYAYIQAEKQFLTPPSIAGRLRAEQEMSKEISQQDVPFLLIAHGKNVYAPQFEKSIFKNSPFTKRENIKSVAGVLLKVDTDIVGVMFISYRRSHSFSKEEIQIIDSLAASAAIAIKNQRWLQTLGDIDREIITTLDQEELLRLIVQRAVQITGADLGIIRHLDPISQKLVAQTRHPADEPVELNLTSIKMDEGVAGWVARHRQPALVDDVRTDSRYKAYFVNTLSELCVPLLDQDGRVVGVLNVESRKTNAFDQRDLQRLEVLADLAVIAIQNAESKEKLAKMETMAAVGDLTSQILHRMNNDVGAFKEFLQETIDSLDRGDINDARDTLNRIRLLVDRVRDNLRGMKVYKQESPQVINLYQVILEVLNQIQIPSEVIQTIDLESNLHEVFGGKQQLLGVFDNLIRNAIDAMPDGGVLSISGKSVERERKLWIELQISDTGLGISKEDREKIFQLGFTTKSNRGRMGFGLWWTQSQIESLDGHLTVNSIVGEGTQFTVILPACNPEV</sequence>
<dbReference type="SUPFAM" id="SSF55874">
    <property type="entry name" value="ATPase domain of HSP90 chaperone/DNA topoisomerase II/histidine kinase"/>
    <property type="match status" value="1"/>
</dbReference>
<dbReference type="GO" id="GO:0004673">
    <property type="term" value="F:protein histidine kinase activity"/>
    <property type="evidence" value="ECO:0007669"/>
    <property type="project" value="UniProtKB-EC"/>
</dbReference>
<dbReference type="InterPro" id="IPR003594">
    <property type="entry name" value="HATPase_dom"/>
</dbReference>
<protein>
    <recommendedName>
        <fullName evidence="2">histidine kinase</fullName>
        <ecNumber evidence="2">2.7.13.3</ecNumber>
    </recommendedName>
</protein>
<dbReference type="EMBL" id="JAHHHW010000011">
    <property type="protein sequence ID" value="MBW4430386.1"/>
    <property type="molecule type" value="Genomic_DNA"/>
</dbReference>
<evidence type="ECO:0000256" key="5">
    <source>
        <dbReference type="ARBA" id="ARBA00022777"/>
    </source>
</evidence>
<evidence type="ECO:0000256" key="1">
    <source>
        <dbReference type="ARBA" id="ARBA00000085"/>
    </source>
</evidence>
<proteinExistence type="predicted"/>
<evidence type="ECO:0000256" key="3">
    <source>
        <dbReference type="ARBA" id="ARBA00022679"/>
    </source>
</evidence>
<comment type="catalytic activity">
    <reaction evidence="1">
        <text>ATP + protein L-histidine = ADP + protein N-phospho-L-histidine.</text>
        <dbReference type="EC" id="2.7.13.3"/>
    </reaction>
</comment>
<dbReference type="Gene3D" id="3.30.565.10">
    <property type="entry name" value="Histidine kinase-like ATPase, C-terminal domain"/>
    <property type="match status" value="1"/>
</dbReference>
<evidence type="ECO:0000313" key="10">
    <source>
        <dbReference type="Proteomes" id="UP000813215"/>
    </source>
</evidence>
<feature type="domain" description="Histidine kinase" evidence="8">
    <location>
        <begin position="734"/>
        <end position="943"/>
    </location>
</feature>
<dbReference type="AlphaFoldDB" id="A0A9E3H5E0"/>
<dbReference type="InterPro" id="IPR003018">
    <property type="entry name" value="GAF"/>
</dbReference>
<dbReference type="SMART" id="SM00387">
    <property type="entry name" value="HATPase_c"/>
    <property type="match status" value="1"/>
</dbReference>
<accession>A0A9E3H5E0</accession>
<evidence type="ECO:0000256" key="4">
    <source>
        <dbReference type="ARBA" id="ARBA00022741"/>
    </source>
</evidence>
<keyword evidence="5" id="KW-0418">Kinase</keyword>
<evidence type="ECO:0000259" key="8">
    <source>
        <dbReference type="PROSITE" id="PS50109"/>
    </source>
</evidence>
<dbReference type="SMART" id="SM00065">
    <property type="entry name" value="GAF"/>
    <property type="match status" value="2"/>
</dbReference>
<dbReference type="SUPFAM" id="SSF55781">
    <property type="entry name" value="GAF domain-like"/>
    <property type="match status" value="4"/>
</dbReference>
<organism evidence="9 10">
    <name type="scientific">Pelatocladus maniniholoensis HA4357-MV3</name>
    <dbReference type="NCBI Taxonomy" id="1117104"/>
    <lineage>
        <taxon>Bacteria</taxon>
        <taxon>Bacillati</taxon>
        <taxon>Cyanobacteriota</taxon>
        <taxon>Cyanophyceae</taxon>
        <taxon>Nostocales</taxon>
        <taxon>Nostocaceae</taxon>
        <taxon>Pelatocladus</taxon>
    </lineage>
</organism>
<dbReference type="PANTHER" id="PTHR43065">
    <property type="entry name" value="SENSOR HISTIDINE KINASE"/>
    <property type="match status" value="1"/>
</dbReference>